<evidence type="ECO:0000313" key="7">
    <source>
        <dbReference type="EMBL" id="TFD85213.1"/>
    </source>
</evidence>
<dbReference type="Pfam" id="PF07690">
    <property type="entry name" value="MFS_1"/>
    <property type="match status" value="1"/>
</dbReference>
<feature type="transmembrane region" description="Helical" evidence="5">
    <location>
        <begin position="163"/>
        <end position="187"/>
    </location>
</feature>
<dbReference type="PANTHER" id="PTHR11662">
    <property type="entry name" value="SOLUTE CARRIER FAMILY 17"/>
    <property type="match status" value="1"/>
</dbReference>
<dbReference type="InterPro" id="IPR020846">
    <property type="entry name" value="MFS_dom"/>
</dbReference>
<dbReference type="InterPro" id="IPR050382">
    <property type="entry name" value="MFS_Na/Anion_cotransporter"/>
</dbReference>
<dbReference type="PROSITE" id="PS50850">
    <property type="entry name" value="MFS"/>
    <property type="match status" value="1"/>
</dbReference>
<dbReference type="Gene3D" id="1.20.1250.20">
    <property type="entry name" value="MFS general substrate transporter like domains"/>
    <property type="match status" value="2"/>
</dbReference>
<evidence type="ECO:0000256" key="5">
    <source>
        <dbReference type="SAM" id="Phobius"/>
    </source>
</evidence>
<evidence type="ECO:0000256" key="2">
    <source>
        <dbReference type="ARBA" id="ARBA00022692"/>
    </source>
</evidence>
<feature type="transmembrane region" description="Helical" evidence="5">
    <location>
        <begin position="193"/>
        <end position="211"/>
    </location>
</feature>
<feature type="domain" description="Major facilitator superfamily (MFS) profile" evidence="6">
    <location>
        <begin position="30"/>
        <end position="450"/>
    </location>
</feature>
<dbReference type="InterPro" id="IPR011701">
    <property type="entry name" value="MFS"/>
</dbReference>
<feature type="transmembrane region" description="Helical" evidence="5">
    <location>
        <begin position="119"/>
        <end position="142"/>
    </location>
</feature>
<feature type="transmembrane region" description="Helical" evidence="5">
    <location>
        <begin position="396"/>
        <end position="421"/>
    </location>
</feature>
<dbReference type="GO" id="GO:0022857">
    <property type="term" value="F:transmembrane transporter activity"/>
    <property type="evidence" value="ECO:0007669"/>
    <property type="project" value="InterPro"/>
</dbReference>
<dbReference type="EMBL" id="SOHN01000018">
    <property type="protein sequence ID" value="TFD85213.1"/>
    <property type="molecule type" value="Genomic_DNA"/>
</dbReference>
<sequence>MTTRDALPRLVSHKVGRAKKSLKPNFRFTIFGLVVVITVINYVDRGAISYAANPMIDEFNLDTVAWGQVLGYFGYGYMFGALIGGALADRKGPRWVWFWAVLLWSIFEVGMAFAGNIGIALFGGSALAGFAVFRILFGVAEGPTFSTINRTMANWATVRERGFAASLGLLGTPLGALLAAPIAVFLLTATGDWRWMFIILGVVGLVWLIFFRRVFTDLPEDNPQVSPDELRRIRSTDGMLHDERSIVTEEEKVPWWSFFKSRTLVFNAIGYFAFQYVNFMILTWTPKYLQDEFGFNLGSLWYLGMIPWIGACFTVLLGGKISDWLRQRTGSLWIARSGFAAGSLLLTTLCFSLIPLVDSVWAVLLIMAIGNALNSLPNAVYWIVIIDTAPTRAGTFGGISHFVTNIATIIAPTLTGFLVALHGYNSMFIATAVATSVGMLAMIFVKPGVRNKQPQLSATA</sequence>
<evidence type="ECO:0000256" key="4">
    <source>
        <dbReference type="ARBA" id="ARBA00023136"/>
    </source>
</evidence>
<evidence type="ECO:0000313" key="8">
    <source>
        <dbReference type="Proteomes" id="UP000297626"/>
    </source>
</evidence>
<keyword evidence="2 5" id="KW-0812">Transmembrane</keyword>
<dbReference type="CDD" id="cd17319">
    <property type="entry name" value="MFS_ExuT_GudP_like"/>
    <property type="match status" value="1"/>
</dbReference>
<name>A0A4R9BIA0_9MICO</name>
<protein>
    <submittedName>
        <fullName evidence="7">MFS transporter</fullName>
    </submittedName>
</protein>
<dbReference type="PANTHER" id="PTHR11662:SF399">
    <property type="entry name" value="FI19708P1-RELATED"/>
    <property type="match status" value="1"/>
</dbReference>
<proteinExistence type="predicted"/>
<dbReference type="SUPFAM" id="SSF103473">
    <property type="entry name" value="MFS general substrate transporter"/>
    <property type="match status" value="1"/>
</dbReference>
<keyword evidence="3 5" id="KW-1133">Transmembrane helix</keyword>
<gene>
    <name evidence="7" type="ORF">E3T51_15330</name>
</gene>
<feature type="transmembrane region" description="Helical" evidence="5">
    <location>
        <begin position="300"/>
        <end position="321"/>
    </location>
</feature>
<organism evidence="7 8">
    <name type="scientific">Cryobacterium serini</name>
    <dbReference type="NCBI Taxonomy" id="1259201"/>
    <lineage>
        <taxon>Bacteria</taxon>
        <taxon>Bacillati</taxon>
        <taxon>Actinomycetota</taxon>
        <taxon>Actinomycetes</taxon>
        <taxon>Micrococcales</taxon>
        <taxon>Microbacteriaceae</taxon>
        <taxon>Cryobacterium</taxon>
    </lineage>
</organism>
<dbReference type="InterPro" id="IPR036259">
    <property type="entry name" value="MFS_trans_sf"/>
</dbReference>
<evidence type="ECO:0000256" key="1">
    <source>
        <dbReference type="ARBA" id="ARBA00004651"/>
    </source>
</evidence>
<feature type="transmembrane region" description="Helical" evidence="5">
    <location>
        <begin position="427"/>
        <end position="445"/>
    </location>
</feature>
<comment type="caution">
    <text evidence="7">The sequence shown here is derived from an EMBL/GenBank/DDBJ whole genome shotgun (WGS) entry which is preliminary data.</text>
</comment>
<feature type="transmembrane region" description="Helical" evidence="5">
    <location>
        <begin position="95"/>
        <end position="113"/>
    </location>
</feature>
<feature type="transmembrane region" description="Helical" evidence="5">
    <location>
        <begin position="26"/>
        <end position="43"/>
    </location>
</feature>
<keyword evidence="8" id="KW-1185">Reference proteome</keyword>
<feature type="transmembrane region" description="Helical" evidence="5">
    <location>
        <begin position="63"/>
        <end position="88"/>
    </location>
</feature>
<evidence type="ECO:0000259" key="6">
    <source>
        <dbReference type="PROSITE" id="PS50850"/>
    </source>
</evidence>
<dbReference type="Proteomes" id="UP000297626">
    <property type="component" value="Unassembled WGS sequence"/>
</dbReference>
<keyword evidence="4 5" id="KW-0472">Membrane</keyword>
<comment type="subcellular location">
    <subcellularLocation>
        <location evidence="1">Cell membrane</location>
        <topology evidence="1">Multi-pass membrane protein</topology>
    </subcellularLocation>
</comment>
<dbReference type="GO" id="GO:0005886">
    <property type="term" value="C:plasma membrane"/>
    <property type="evidence" value="ECO:0007669"/>
    <property type="project" value="UniProtKB-SubCell"/>
</dbReference>
<evidence type="ECO:0000256" key="3">
    <source>
        <dbReference type="ARBA" id="ARBA00022989"/>
    </source>
</evidence>
<dbReference type="AlphaFoldDB" id="A0A4R9BIA0"/>
<feature type="transmembrane region" description="Helical" evidence="5">
    <location>
        <begin position="264"/>
        <end position="285"/>
    </location>
</feature>
<feature type="transmembrane region" description="Helical" evidence="5">
    <location>
        <begin position="333"/>
        <end position="354"/>
    </location>
</feature>
<accession>A0A4R9BIA0</accession>
<feature type="transmembrane region" description="Helical" evidence="5">
    <location>
        <begin position="360"/>
        <end position="384"/>
    </location>
</feature>
<reference evidence="7 8" key="1">
    <citation type="submission" date="2019-03" db="EMBL/GenBank/DDBJ databases">
        <title>Genomics of glacier-inhabiting Cryobacterium strains.</title>
        <authorList>
            <person name="Liu Q."/>
            <person name="Xin Y.-H."/>
        </authorList>
    </citation>
    <scope>NUCLEOTIDE SEQUENCE [LARGE SCALE GENOMIC DNA]</scope>
    <source>
        <strain evidence="7 8">Sr54</strain>
    </source>
</reference>